<reference evidence="2 3" key="1">
    <citation type="journal article" date="2013" name="Genome Announc.">
        <title>High-Quality Draft Genome Sequence of Vagococcus lutrae Strain LBD1, Isolated from the Largemouth Bass Micropterus salmoides.</title>
        <authorList>
            <person name="Lebreton F."/>
            <person name="Valentino M.D."/>
            <person name="Duncan L.B."/>
            <person name="Zeng Q."/>
            <person name="Manson McGuire A."/>
            <person name="Earl A.M."/>
            <person name="Gilmore M.S."/>
        </authorList>
    </citation>
    <scope>NUCLEOTIDE SEQUENCE [LARGE SCALE GENOMIC DNA]</scope>
    <source>
        <strain evidence="2 3">LBD1</strain>
    </source>
</reference>
<sequence>MYGVRRTIFLFIVFLLGVILGDFGKEIIWIIGVPFIVTLVMIIDDKKYQQIKNNA</sequence>
<accession>V6QBF2</accession>
<evidence type="ECO:0000256" key="1">
    <source>
        <dbReference type="SAM" id="Phobius"/>
    </source>
</evidence>
<dbReference type="AlphaFoldDB" id="V6QBF2"/>
<feature type="transmembrane region" description="Helical" evidence="1">
    <location>
        <begin position="27"/>
        <end position="43"/>
    </location>
</feature>
<organism evidence="2 3">
    <name type="scientific">Vagococcus lutrae LBD1</name>
    <dbReference type="NCBI Taxonomy" id="1408226"/>
    <lineage>
        <taxon>Bacteria</taxon>
        <taxon>Bacillati</taxon>
        <taxon>Bacillota</taxon>
        <taxon>Bacilli</taxon>
        <taxon>Lactobacillales</taxon>
        <taxon>Enterococcaceae</taxon>
        <taxon>Vagococcus</taxon>
    </lineage>
</organism>
<name>V6QBF2_9ENTE</name>
<keyword evidence="1" id="KW-0472">Membrane</keyword>
<gene>
    <name evidence="2" type="ORF">T233_01009</name>
</gene>
<dbReference type="STRING" id="1408226.T233_01009"/>
<keyword evidence="3" id="KW-1185">Reference proteome</keyword>
<comment type="caution">
    <text evidence="2">The sequence shown here is derived from an EMBL/GenBank/DDBJ whole genome shotgun (WGS) entry which is preliminary data.</text>
</comment>
<evidence type="ECO:0000313" key="2">
    <source>
        <dbReference type="EMBL" id="EST89903.1"/>
    </source>
</evidence>
<proteinExistence type="predicted"/>
<dbReference type="Proteomes" id="UP000018126">
    <property type="component" value="Unassembled WGS sequence"/>
</dbReference>
<keyword evidence="1" id="KW-0812">Transmembrane</keyword>
<dbReference type="EMBL" id="AYSH01000013">
    <property type="protein sequence ID" value="EST89903.1"/>
    <property type="molecule type" value="Genomic_DNA"/>
</dbReference>
<evidence type="ECO:0000313" key="3">
    <source>
        <dbReference type="Proteomes" id="UP000018126"/>
    </source>
</evidence>
<feature type="transmembrane region" description="Helical" evidence="1">
    <location>
        <begin position="7"/>
        <end position="21"/>
    </location>
</feature>
<keyword evidence="1" id="KW-1133">Transmembrane helix</keyword>
<protein>
    <submittedName>
        <fullName evidence="2">Uncharacterized protein</fullName>
    </submittedName>
</protein>